<dbReference type="Proteomes" id="UP000790787">
    <property type="component" value="Chromosome 15"/>
</dbReference>
<protein>
    <submittedName>
        <fullName evidence="5">Pathogenesis-related homeodomain protein isoform X1</fullName>
    </submittedName>
</protein>
<name>A0A1S3Z5D4_TOBAC</name>
<dbReference type="OrthoDB" id="6159439at2759"/>
<dbReference type="InterPro" id="IPR001356">
    <property type="entry name" value="HD"/>
</dbReference>
<dbReference type="CDD" id="cd00086">
    <property type="entry name" value="homeodomain"/>
    <property type="match status" value="1"/>
</dbReference>
<dbReference type="PANTHER" id="PTHR12628">
    <property type="entry name" value="POLYCOMB-LIKE TRANSCRIPTION FACTOR"/>
    <property type="match status" value="1"/>
</dbReference>
<keyword evidence="2 3" id="KW-0539">Nucleus</keyword>
<dbReference type="AlphaFoldDB" id="A0A1S3Z5D4"/>
<dbReference type="RefSeq" id="XP_016459422.1">
    <property type="nucleotide sequence ID" value="XM_016603936.1"/>
</dbReference>
<evidence type="ECO:0000256" key="2">
    <source>
        <dbReference type="ARBA" id="ARBA00023242"/>
    </source>
</evidence>
<dbReference type="InterPro" id="IPR009057">
    <property type="entry name" value="Homeodomain-like_sf"/>
</dbReference>
<keyword evidence="3 5" id="KW-0238">DNA-binding</keyword>
<dbReference type="GO" id="GO:0003677">
    <property type="term" value="F:DNA binding"/>
    <property type="evidence" value="ECO:0007669"/>
    <property type="project" value="UniProtKB-KW"/>
</dbReference>
<evidence type="ECO:0000256" key="3">
    <source>
        <dbReference type="RuleBase" id="RU000682"/>
    </source>
</evidence>
<dbReference type="GO" id="GO:0005634">
    <property type="term" value="C:nucleus"/>
    <property type="evidence" value="ECO:0007669"/>
    <property type="project" value="UniProtKB-SubCell"/>
</dbReference>
<dbReference type="PANTHER" id="PTHR12628:SF13">
    <property type="entry name" value="HOMEOBOX PROTEIN HAT3.1"/>
    <property type="match status" value="1"/>
</dbReference>
<reference evidence="4" key="1">
    <citation type="journal article" date="2014" name="Nat. Commun.">
        <title>The tobacco genome sequence and its comparison with those of tomato and potato.</title>
        <authorList>
            <person name="Sierro N."/>
            <person name="Battey J.N."/>
            <person name="Ouadi S."/>
            <person name="Bakaher N."/>
            <person name="Bovet L."/>
            <person name="Willig A."/>
            <person name="Goepfert S."/>
            <person name="Peitsch M.C."/>
            <person name="Ivanov N.V."/>
        </authorList>
    </citation>
    <scope>NUCLEOTIDE SEQUENCE [LARGE SCALE GENOMIC DNA]</scope>
</reference>
<keyword evidence="4" id="KW-1185">Reference proteome</keyword>
<dbReference type="Pfam" id="PF00046">
    <property type="entry name" value="Homeodomain"/>
    <property type="match status" value="1"/>
</dbReference>
<dbReference type="Gene3D" id="1.10.10.60">
    <property type="entry name" value="Homeodomain-like"/>
    <property type="match status" value="1"/>
</dbReference>
<dbReference type="SUPFAM" id="SSF46689">
    <property type="entry name" value="Homeodomain-like"/>
    <property type="match status" value="1"/>
</dbReference>
<gene>
    <name evidence="5" type="primary">LOC107782980</name>
</gene>
<dbReference type="GeneID" id="107782980"/>
<proteinExistence type="predicted"/>
<accession>A0A1S3Z5D4</accession>
<evidence type="ECO:0000256" key="1">
    <source>
        <dbReference type="ARBA" id="ARBA00004123"/>
    </source>
</evidence>
<sequence>MKETYGNESSDSSDEDFEGGPSPKEREIRSAKATMTSPSSTLADTKYQSGKQKGSRHTSDRDLCEKLKIGGMDTSELHSSGKKKTYREGAIKRLYESFKENQYPDRDANEKLGKELGLTAHQRQFDQEGYVVLIQVIYE</sequence>
<evidence type="ECO:0000313" key="5">
    <source>
        <dbReference type="RefSeq" id="XP_016459422.2"/>
    </source>
</evidence>
<keyword evidence="3 5" id="KW-0371">Homeobox</keyword>
<comment type="subcellular location">
    <subcellularLocation>
        <location evidence="1 3">Nucleus</location>
    </subcellularLocation>
</comment>
<evidence type="ECO:0000313" key="4">
    <source>
        <dbReference type="Proteomes" id="UP000790787"/>
    </source>
</evidence>
<reference evidence="5" key="2">
    <citation type="submission" date="2025-08" db="UniProtKB">
        <authorList>
            <consortium name="RefSeq"/>
        </authorList>
    </citation>
    <scope>IDENTIFICATION</scope>
    <source>
        <tissue evidence="5">Leaf</tissue>
    </source>
</reference>
<dbReference type="RefSeq" id="XP_016459422.2">
    <property type="nucleotide sequence ID" value="XM_016603936.2"/>
</dbReference>
<organism evidence="4 5">
    <name type="scientific">Nicotiana tabacum</name>
    <name type="common">Common tobacco</name>
    <dbReference type="NCBI Taxonomy" id="4097"/>
    <lineage>
        <taxon>Eukaryota</taxon>
        <taxon>Viridiplantae</taxon>
        <taxon>Streptophyta</taxon>
        <taxon>Embryophyta</taxon>
        <taxon>Tracheophyta</taxon>
        <taxon>Spermatophyta</taxon>
        <taxon>Magnoliopsida</taxon>
        <taxon>eudicotyledons</taxon>
        <taxon>Gunneridae</taxon>
        <taxon>Pentapetalae</taxon>
        <taxon>asterids</taxon>
        <taxon>lamiids</taxon>
        <taxon>Solanales</taxon>
        <taxon>Solanaceae</taxon>
        <taxon>Nicotianoideae</taxon>
        <taxon>Nicotianeae</taxon>
        <taxon>Nicotiana</taxon>
    </lineage>
</organism>